<evidence type="ECO:0008006" key="3">
    <source>
        <dbReference type="Google" id="ProtNLM"/>
    </source>
</evidence>
<evidence type="ECO:0000256" key="1">
    <source>
        <dbReference type="SAM" id="MobiDB-lite"/>
    </source>
</evidence>
<protein>
    <recommendedName>
        <fullName evidence="3">Reverse transcriptase domain-containing protein</fullName>
    </recommendedName>
</protein>
<comment type="caution">
    <text evidence="2">The sequence shown here is derived from an EMBL/GenBank/DDBJ whole genome shotgun (WGS) entry which is preliminary data.</text>
</comment>
<organism evidence="2">
    <name type="scientific">Tanacetum cinerariifolium</name>
    <name type="common">Dalmatian daisy</name>
    <name type="synonym">Chrysanthemum cinerariifolium</name>
    <dbReference type="NCBI Taxonomy" id="118510"/>
    <lineage>
        <taxon>Eukaryota</taxon>
        <taxon>Viridiplantae</taxon>
        <taxon>Streptophyta</taxon>
        <taxon>Embryophyta</taxon>
        <taxon>Tracheophyta</taxon>
        <taxon>Spermatophyta</taxon>
        <taxon>Magnoliopsida</taxon>
        <taxon>eudicotyledons</taxon>
        <taxon>Gunneridae</taxon>
        <taxon>Pentapetalae</taxon>
        <taxon>asterids</taxon>
        <taxon>campanulids</taxon>
        <taxon>Asterales</taxon>
        <taxon>Asteraceae</taxon>
        <taxon>Asteroideae</taxon>
        <taxon>Anthemideae</taxon>
        <taxon>Anthemidinae</taxon>
        <taxon>Tanacetum</taxon>
    </lineage>
</organism>
<reference evidence="2" key="1">
    <citation type="journal article" date="2019" name="Sci. Rep.">
        <title>Draft genome of Tanacetum cinerariifolium, the natural source of mosquito coil.</title>
        <authorList>
            <person name="Yamashiro T."/>
            <person name="Shiraishi A."/>
            <person name="Satake H."/>
            <person name="Nakayama K."/>
        </authorList>
    </citation>
    <scope>NUCLEOTIDE SEQUENCE</scope>
</reference>
<name>A0A699K7E9_TANCI</name>
<dbReference type="EMBL" id="BKCJ010490859">
    <property type="protein sequence ID" value="GFA80272.1"/>
    <property type="molecule type" value="Genomic_DNA"/>
</dbReference>
<accession>A0A699K7E9</accession>
<feature type="region of interest" description="Disordered" evidence="1">
    <location>
        <begin position="417"/>
        <end position="440"/>
    </location>
</feature>
<dbReference type="AlphaFoldDB" id="A0A699K7E9"/>
<proteinExistence type="predicted"/>
<feature type="non-terminal residue" evidence="2">
    <location>
        <position position="466"/>
    </location>
</feature>
<evidence type="ECO:0000313" key="2">
    <source>
        <dbReference type="EMBL" id="GFA80272.1"/>
    </source>
</evidence>
<sequence>MVMIVNNSFSLSMNRNRVTIRTMMYPDVHPPSLETSDEVFQANHSIQNEESFENHSNKIAVSNSNQEKEEPTQDFDMHQLIEGCCTEICEEQKQSMEDTMLELVKICQKKEFLCIHDDVDDLIESALNSKILLINSNSQHLDKKEQEVKNVVEQPAEHENRKLENLLSMGYEHLSITPETESNEVTKSNAENLLPIPSEYEVTLEDKREYDDDISVYDDFEDIEYVEASLSDPKIISVEEENVVHQAENDVYQNEEIDLEDISQIQDVVLREKLLSIIHLISNIESLNDNSTPDHVLNSFESDNSLLDNFSPEFKTFCDHTKETRNGNTTHADNSLPEYDSFCFEIEPYQERLINLMNNDIPDNSSNDPVLEEVDLFLLDNSIPPGIENIVDDPEGDIRFLEELLIDDSILYHESSDSNFEDNPFIPRPPPEPPDVETDTGEEIPVVMNNKDEDVDYSSFIFIFDK</sequence>
<gene>
    <name evidence="2" type="ORF">Tci_652244</name>
</gene>